<dbReference type="Pfam" id="PF00512">
    <property type="entry name" value="HisKA"/>
    <property type="match status" value="1"/>
</dbReference>
<dbReference type="GO" id="GO:0005886">
    <property type="term" value="C:plasma membrane"/>
    <property type="evidence" value="ECO:0007669"/>
    <property type="project" value="UniProtKB-SubCell"/>
</dbReference>
<dbReference type="InterPro" id="IPR036890">
    <property type="entry name" value="HATPase_C_sf"/>
</dbReference>
<dbReference type="SUPFAM" id="SSF55781">
    <property type="entry name" value="GAF domain-like"/>
    <property type="match status" value="1"/>
</dbReference>
<dbReference type="Proteomes" id="UP000198859">
    <property type="component" value="Chromosome I"/>
</dbReference>
<dbReference type="InterPro" id="IPR003594">
    <property type="entry name" value="HATPase_dom"/>
</dbReference>
<dbReference type="SUPFAM" id="SSF47384">
    <property type="entry name" value="Homodimeric domain of signal transducing histidine kinase"/>
    <property type="match status" value="1"/>
</dbReference>
<dbReference type="InterPro" id="IPR005467">
    <property type="entry name" value="His_kinase_dom"/>
</dbReference>
<dbReference type="PANTHER" id="PTHR42878">
    <property type="entry name" value="TWO-COMPONENT HISTIDINE KINASE"/>
    <property type="match status" value="1"/>
</dbReference>
<evidence type="ECO:0000313" key="10">
    <source>
        <dbReference type="EMBL" id="SDS48172.1"/>
    </source>
</evidence>
<comment type="subcellular location">
    <subcellularLocation>
        <location evidence="2">Cell membrane</location>
    </subcellularLocation>
</comment>
<comment type="catalytic activity">
    <reaction evidence="1">
        <text>ATP + protein L-histidine = ADP + protein N-phospho-L-histidine.</text>
        <dbReference type="EC" id="2.7.13.3"/>
    </reaction>
</comment>
<dbReference type="Gene3D" id="1.10.287.130">
    <property type="match status" value="1"/>
</dbReference>
<dbReference type="InterPro" id="IPR003661">
    <property type="entry name" value="HisK_dim/P_dom"/>
</dbReference>
<keyword evidence="7" id="KW-0902">Two-component regulatory system</keyword>
<sequence>MGPRSGAPAPDVDAVLAVLSRTDDVDLAELLQLVAGLCDADAAGITIRRGDDYHVPVTHGIAPFVCPADDTFCAWSMGEDGVVVVPDALADPRFAHIGWVDGRRAHARSYASAPLYAPDGRMVGRLCVIDARPRELDALQQRSLEAMARSVTQLIELRLRRDADQGRDAPDPATRTVVTQLAAELCHDLRVPLSALVAGVELLEDQLASHPDRAVAALLTRMQSASERMGRMIDTHLTLDDRVGQRVPVDLGRVVEQLVSDSAPLLDPVGAVVEARNLPVVTADGDDMYSVLQNLLTNAVKFARPDAPAWVRVTASRRPGGWRITVRDNGRGIDPARREQVFALFSRGDHEVEGHGIGLATVARLVHAHDGEVGVEAAPDGGTEVWFELPDGVGLASRA</sequence>
<evidence type="ECO:0000313" key="11">
    <source>
        <dbReference type="Proteomes" id="UP000198859"/>
    </source>
</evidence>
<dbReference type="STRING" id="642780.SAMN04488570_1973"/>
<evidence type="ECO:0000256" key="3">
    <source>
        <dbReference type="ARBA" id="ARBA00012438"/>
    </source>
</evidence>
<keyword evidence="6 10" id="KW-0418">Kinase</keyword>
<dbReference type="Pfam" id="PF02518">
    <property type="entry name" value="HATPase_c"/>
    <property type="match status" value="1"/>
</dbReference>
<dbReference type="AlphaFoldDB" id="A0A1H1SJN1"/>
<protein>
    <recommendedName>
        <fullName evidence="8">Sensor-like histidine kinase SenX3</fullName>
        <ecNumber evidence="3">2.7.13.3</ecNumber>
    </recommendedName>
</protein>
<dbReference type="SMART" id="SM00387">
    <property type="entry name" value="HATPase_c"/>
    <property type="match status" value="1"/>
</dbReference>
<dbReference type="EC" id="2.7.13.3" evidence="3"/>
<evidence type="ECO:0000256" key="8">
    <source>
        <dbReference type="ARBA" id="ARBA00039401"/>
    </source>
</evidence>
<dbReference type="GO" id="GO:0007234">
    <property type="term" value="P:osmosensory signaling via phosphorelay pathway"/>
    <property type="evidence" value="ECO:0007669"/>
    <property type="project" value="TreeGrafter"/>
</dbReference>
<dbReference type="InterPro" id="IPR004358">
    <property type="entry name" value="Sig_transdc_His_kin-like_C"/>
</dbReference>
<dbReference type="InterPro" id="IPR003018">
    <property type="entry name" value="GAF"/>
</dbReference>
<dbReference type="CDD" id="cd00082">
    <property type="entry name" value="HisKA"/>
    <property type="match status" value="1"/>
</dbReference>
<dbReference type="InterPro" id="IPR050351">
    <property type="entry name" value="BphY/WalK/GraS-like"/>
</dbReference>
<dbReference type="SUPFAM" id="SSF55874">
    <property type="entry name" value="ATPase domain of HSP90 chaperone/DNA topoisomerase II/histidine kinase"/>
    <property type="match status" value="1"/>
</dbReference>
<dbReference type="Gene3D" id="3.30.450.40">
    <property type="match status" value="1"/>
</dbReference>
<dbReference type="Gene3D" id="3.30.565.10">
    <property type="entry name" value="Histidine kinase-like ATPase, C-terminal domain"/>
    <property type="match status" value="1"/>
</dbReference>
<dbReference type="PROSITE" id="PS50109">
    <property type="entry name" value="HIS_KIN"/>
    <property type="match status" value="1"/>
</dbReference>
<evidence type="ECO:0000256" key="1">
    <source>
        <dbReference type="ARBA" id="ARBA00000085"/>
    </source>
</evidence>
<evidence type="ECO:0000256" key="6">
    <source>
        <dbReference type="ARBA" id="ARBA00022777"/>
    </source>
</evidence>
<dbReference type="Pfam" id="PF01590">
    <property type="entry name" value="GAF"/>
    <property type="match status" value="1"/>
</dbReference>
<organism evidence="10 11">
    <name type="scientific">Nocardioides scoriae</name>
    <dbReference type="NCBI Taxonomy" id="642780"/>
    <lineage>
        <taxon>Bacteria</taxon>
        <taxon>Bacillati</taxon>
        <taxon>Actinomycetota</taxon>
        <taxon>Actinomycetes</taxon>
        <taxon>Propionibacteriales</taxon>
        <taxon>Nocardioidaceae</taxon>
        <taxon>Nocardioides</taxon>
    </lineage>
</organism>
<accession>A0A1H1SJN1</accession>
<evidence type="ECO:0000256" key="2">
    <source>
        <dbReference type="ARBA" id="ARBA00004236"/>
    </source>
</evidence>
<dbReference type="PRINTS" id="PR00344">
    <property type="entry name" value="BCTRLSENSOR"/>
</dbReference>
<dbReference type="GO" id="GO:0030295">
    <property type="term" value="F:protein kinase activator activity"/>
    <property type="evidence" value="ECO:0007669"/>
    <property type="project" value="TreeGrafter"/>
</dbReference>
<dbReference type="InterPro" id="IPR029016">
    <property type="entry name" value="GAF-like_dom_sf"/>
</dbReference>
<reference evidence="11" key="1">
    <citation type="submission" date="2016-10" db="EMBL/GenBank/DDBJ databases">
        <authorList>
            <person name="Varghese N."/>
            <person name="Submissions S."/>
        </authorList>
    </citation>
    <scope>NUCLEOTIDE SEQUENCE [LARGE SCALE GENOMIC DNA]</scope>
    <source>
        <strain evidence="11">DSM 22127</strain>
    </source>
</reference>
<dbReference type="RefSeq" id="WP_172833896.1">
    <property type="nucleotide sequence ID" value="NZ_LT629757.1"/>
</dbReference>
<keyword evidence="4" id="KW-0597">Phosphoprotein</keyword>
<keyword evidence="5" id="KW-0808">Transferase</keyword>
<dbReference type="GO" id="GO:0000156">
    <property type="term" value="F:phosphorelay response regulator activity"/>
    <property type="evidence" value="ECO:0007669"/>
    <property type="project" value="TreeGrafter"/>
</dbReference>
<proteinExistence type="predicted"/>
<keyword evidence="11" id="KW-1185">Reference proteome</keyword>
<dbReference type="EMBL" id="LT629757">
    <property type="protein sequence ID" value="SDS48172.1"/>
    <property type="molecule type" value="Genomic_DNA"/>
</dbReference>
<evidence type="ECO:0000256" key="5">
    <source>
        <dbReference type="ARBA" id="ARBA00022679"/>
    </source>
</evidence>
<evidence type="ECO:0000259" key="9">
    <source>
        <dbReference type="PROSITE" id="PS50109"/>
    </source>
</evidence>
<dbReference type="SMART" id="SM00388">
    <property type="entry name" value="HisKA"/>
    <property type="match status" value="1"/>
</dbReference>
<evidence type="ECO:0000256" key="4">
    <source>
        <dbReference type="ARBA" id="ARBA00022553"/>
    </source>
</evidence>
<dbReference type="GO" id="GO:0000155">
    <property type="term" value="F:phosphorelay sensor kinase activity"/>
    <property type="evidence" value="ECO:0007669"/>
    <property type="project" value="InterPro"/>
</dbReference>
<dbReference type="SMART" id="SM00065">
    <property type="entry name" value="GAF"/>
    <property type="match status" value="1"/>
</dbReference>
<name>A0A1H1SJN1_9ACTN</name>
<feature type="domain" description="Histidine kinase" evidence="9">
    <location>
        <begin position="184"/>
        <end position="393"/>
    </location>
</feature>
<dbReference type="PANTHER" id="PTHR42878:SF14">
    <property type="entry name" value="OSMOLARITY TWO-COMPONENT SYSTEM PROTEIN SSK1"/>
    <property type="match status" value="1"/>
</dbReference>
<dbReference type="InterPro" id="IPR036097">
    <property type="entry name" value="HisK_dim/P_sf"/>
</dbReference>
<evidence type="ECO:0000256" key="7">
    <source>
        <dbReference type="ARBA" id="ARBA00023012"/>
    </source>
</evidence>
<gene>
    <name evidence="10" type="ORF">SAMN04488570_1973</name>
</gene>